<feature type="binding site" evidence="6">
    <location>
        <position position="9"/>
    </location>
    <ligand>
        <name>FMN</name>
        <dbReference type="ChEBI" id="CHEBI:58210"/>
    </ligand>
</feature>
<feature type="binding site" evidence="6">
    <location>
        <begin position="94"/>
        <end position="97"/>
    </location>
    <ligand>
        <name>FMN</name>
        <dbReference type="ChEBI" id="CHEBI:58210"/>
    </ligand>
</feature>
<dbReference type="Pfam" id="PF02525">
    <property type="entry name" value="Flavodoxin_2"/>
    <property type="match status" value="1"/>
</dbReference>
<comment type="catalytic activity">
    <reaction evidence="5">
        <text>N,N-dimethyl-1,4-phenylenediamine + anthranilate + 2 NAD(+) = 2-(4-dimethylaminophenyl)diazenylbenzoate + 2 NADH + 2 H(+)</text>
        <dbReference type="Rhea" id="RHEA:55872"/>
        <dbReference type="ChEBI" id="CHEBI:15378"/>
        <dbReference type="ChEBI" id="CHEBI:15783"/>
        <dbReference type="ChEBI" id="CHEBI:16567"/>
        <dbReference type="ChEBI" id="CHEBI:57540"/>
        <dbReference type="ChEBI" id="CHEBI:57945"/>
        <dbReference type="ChEBI" id="CHEBI:71579"/>
        <dbReference type="EC" id="1.7.1.17"/>
    </reaction>
    <physiologicalReaction direction="right-to-left" evidence="5">
        <dbReference type="Rhea" id="RHEA:55874"/>
    </physiologicalReaction>
</comment>
<keyword evidence="1 6" id="KW-0285">Flavoprotein</keyword>
<evidence type="ECO:0000256" key="2">
    <source>
        <dbReference type="ARBA" id="ARBA00022643"/>
    </source>
</evidence>
<dbReference type="EMBL" id="JACIFO010000001">
    <property type="protein sequence ID" value="MBB4117922.1"/>
    <property type="molecule type" value="Genomic_DNA"/>
</dbReference>
<reference evidence="8 9" key="1">
    <citation type="submission" date="2020-08" db="EMBL/GenBank/DDBJ databases">
        <title>Genomic Encyclopedia of Type Strains, Phase IV (KMG-IV): sequencing the most valuable type-strain genomes for metagenomic binning, comparative biology and taxonomic classification.</title>
        <authorList>
            <person name="Goeker M."/>
        </authorList>
    </citation>
    <scope>NUCLEOTIDE SEQUENCE [LARGE SCALE GENOMIC DNA]</scope>
    <source>
        <strain evidence="8 9">DSM 29568</strain>
    </source>
</reference>
<dbReference type="PANTHER" id="PTHR43741">
    <property type="entry name" value="FMN-DEPENDENT NADH-AZOREDUCTASE 1"/>
    <property type="match status" value="1"/>
</dbReference>
<organism evidence="8 9">
    <name type="scientific">Mesonia hippocampi</name>
    <dbReference type="NCBI Taxonomy" id="1628250"/>
    <lineage>
        <taxon>Bacteria</taxon>
        <taxon>Pseudomonadati</taxon>
        <taxon>Bacteroidota</taxon>
        <taxon>Flavobacteriia</taxon>
        <taxon>Flavobacteriales</taxon>
        <taxon>Flavobacteriaceae</taxon>
        <taxon>Mesonia</taxon>
    </lineage>
</organism>
<comment type="caution">
    <text evidence="6">Lacks conserved residue(s) required for the propagation of feature annotation.</text>
</comment>
<dbReference type="EC" id="1.7.1.17" evidence="6"/>
<comment type="function">
    <text evidence="6">Also exhibits azoreductase activity. Catalyzes the reductive cleavage of the azo bond in aromatic azo compounds to the corresponding amines.</text>
</comment>
<proteinExistence type="inferred from homology"/>
<gene>
    <name evidence="6" type="primary">azoR</name>
    <name evidence="8" type="ORF">GGR32_000194</name>
</gene>
<comment type="cofactor">
    <cofactor evidence="6">
        <name>FMN</name>
        <dbReference type="ChEBI" id="CHEBI:58210"/>
    </cofactor>
    <text evidence="6">Binds 1 FMN per subunit.</text>
</comment>
<keyword evidence="3 6" id="KW-0560">Oxidoreductase</keyword>
<dbReference type="RefSeq" id="WP_183475571.1">
    <property type="nucleotide sequence ID" value="NZ_JACIFO010000001.1"/>
</dbReference>
<dbReference type="AlphaFoldDB" id="A0A840EFE4"/>
<evidence type="ECO:0000313" key="8">
    <source>
        <dbReference type="EMBL" id="MBB4117922.1"/>
    </source>
</evidence>
<dbReference type="InterPro" id="IPR023048">
    <property type="entry name" value="NADH:quinone_OxRdtase_FMN_depd"/>
</dbReference>
<dbReference type="GO" id="GO:0010181">
    <property type="term" value="F:FMN binding"/>
    <property type="evidence" value="ECO:0007669"/>
    <property type="project" value="UniProtKB-UniRule"/>
</dbReference>
<comment type="caution">
    <text evidence="8">The sequence shown here is derived from an EMBL/GenBank/DDBJ whole genome shotgun (WGS) entry which is preliminary data.</text>
</comment>
<evidence type="ECO:0000256" key="5">
    <source>
        <dbReference type="ARBA" id="ARBA00048542"/>
    </source>
</evidence>
<dbReference type="HAMAP" id="MF_01216">
    <property type="entry name" value="Azoreductase_type1"/>
    <property type="match status" value="1"/>
</dbReference>
<evidence type="ECO:0000313" key="9">
    <source>
        <dbReference type="Proteomes" id="UP000553034"/>
    </source>
</evidence>
<dbReference type="Gene3D" id="3.40.50.360">
    <property type="match status" value="1"/>
</dbReference>
<comment type="similarity">
    <text evidence="6">Belongs to the azoreductase type 1 family.</text>
</comment>
<evidence type="ECO:0000259" key="7">
    <source>
        <dbReference type="Pfam" id="PF02525"/>
    </source>
</evidence>
<evidence type="ECO:0000256" key="3">
    <source>
        <dbReference type="ARBA" id="ARBA00023002"/>
    </source>
</evidence>
<dbReference type="GO" id="GO:0016652">
    <property type="term" value="F:oxidoreductase activity, acting on NAD(P)H as acceptor"/>
    <property type="evidence" value="ECO:0007669"/>
    <property type="project" value="UniProtKB-UniRule"/>
</dbReference>
<dbReference type="GO" id="GO:0009055">
    <property type="term" value="F:electron transfer activity"/>
    <property type="evidence" value="ECO:0007669"/>
    <property type="project" value="UniProtKB-UniRule"/>
</dbReference>
<feature type="binding site" evidence="6">
    <location>
        <begin position="15"/>
        <end position="17"/>
    </location>
    <ligand>
        <name>FMN</name>
        <dbReference type="ChEBI" id="CHEBI:58210"/>
    </ligand>
</feature>
<name>A0A840EFE4_9FLAO</name>
<comment type="subunit">
    <text evidence="6">Homodimer.</text>
</comment>
<dbReference type="InterPro" id="IPR050104">
    <property type="entry name" value="FMN-dep_NADH:Q_OxRdtase_AzoR1"/>
</dbReference>
<feature type="domain" description="Flavodoxin-like fold" evidence="7">
    <location>
        <begin position="1"/>
        <end position="194"/>
    </location>
</feature>
<dbReference type="GO" id="GO:0016655">
    <property type="term" value="F:oxidoreductase activity, acting on NAD(P)H, quinone or similar compound as acceptor"/>
    <property type="evidence" value="ECO:0007669"/>
    <property type="project" value="InterPro"/>
</dbReference>
<dbReference type="InterPro" id="IPR029039">
    <property type="entry name" value="Flavoprotein-like_sf"/>
</dbReference>
<keyword evidence="2 6" id="KW-0288">FMN</keyword>
<keyword evidence="9" id="KW-1185">Reference proteome</keyword>
<dbReference type="EC" id="1.6.5.-" evidence="6"/>
<dbReference type="SUPFAM" id="SSF52218">
    <property type="entry name" value="Flavoproteins"/>
    <property type="match status" value="1"/>
</dbReference>
<dbReference type="Proteomes" id="UP000553034">
    <property type="component" value="Unassembled WGS sequence"/>
</dbReference>
<dbReference type="InterPro" id="IPR003680">
    <property type="entry name" value="Flavodoxin_fold"/>
</dbReference>
<evidence type="ECO:0000256" key="4">
    <source>
        <dbReference type="ARBA" id="ARBA00023027"/>
    </source>
</evidence>
<sequence>MNILRIDSSVRVQNSKSRELTDFFLKKLSIKQDFNLKIRDVGINPPAFPTDDFIKANYTVPENRTDEMKSILANSDALIDELLWADKIVITSPMYNFTVSATLKVFIDNIVRVGRTFYIDENGDMQGLLNDKKLLVITSRGAMFYGKNKSLESFDFQESYLKSVFLFMGISDSIFVNTEAQDFGTAEMKMINFEHSKNQLSKLSKIW</sequence>
<protein>
    <recommendedName>
        <fullName evidence="6">FMN dependent NADH:quinone oxidoreductase</fullName>
        <ecNumber evidence="6">1.6.5.-</ecNumber>
    </recommendedName>
    <alternativeName>
        <fullName evidence="6">Azo-dye reductase</fullName>
    </alternativeName>
    <alternativeName>
        <fullName evidence="6">FMN-dependent NADH-azo compound oxidoreductase</fullName>
    </alternativeName>
    <alternativeName>
        <fullName evidence="6">FMN-dependent NADH-azoreductase</fullName>
        <ecNumber evidence="6">1.7.1.17</ecNumber>
    </alternativeName>
</protein>
<accession>A0A840EFE4</accession>
<evidence type="ECO:0000256" key="1">
    <source>
        <dbReference type="ARBA" id="ARBA00022630"/>
    </source>
</evidence>
<comment type="catalytic activity">
    <reaction evidence="6">
        <text>2 a quinone + NADH + H(+) = 2 a 1,4-benzosemiquinone + NAD(+)</text>
        <dbReference type="Rhea" id="RHEA:65952"/>
        <dbReference type="ChEBI" id="CHEBI:15378"/>
        <dbReference type="ChEBI" id="CHEBI:57540"/>
        <dbReference type="ChEBI" id="CHEBI:57945"/>
        <dbReference type="ChEBI" id="CHEBI:132124"/>
        <dbReference type="ChEBI" id="CHEBI:134225"/>
    </reaction>
</comment>
<comment type="function">
    <text evidence="6">Quinone reductase that provides resistance to thiol-specific stress caused by electrophilic quinones.</text>
</comment>
<dbReference type="PANTHER" id="PTHR43741:SF4">
    <property type="entry name" value="FMN-DEPENDENT NADH:QUINONE OXIDOREDUCTASE"/>
    <property type="match status" value="1"/>
</dbReference>
<keyword evidence="4 6" id="KW-0520">NAD</keyword>
<evidence type="ECO:0000256" key="6">
    <source>
        <dbReference type="HAMAP-Rule" id="MF_01216"/>
    </source>
</evidence>